<accession>A0AAW4FKR4</accession>
<gene>
    <name evidence="1" type="ORF">GFB56_05620</name>
</gene>
<name>A0AAW4FKR4_9HYPH</name>
<keyword evidence="2" id="KW-1185">Reference proteome</keyword>
<reference evidence="1 2" key="1">
    <citation type="submission" date="2020-01" db="EMBL/GenBank/DDBJ databases">
        <title>Draft genome assembly of Ensifer adhaerens T173.</title>
        <authorList>
            <person name="Craig J.E."/>
            <person name="Stinchcombe J.R."/>
        </authorList>
    </citation>
    <scope>NUCLEOTIDE SEQUENCE [LARGE SCALE GENOMIC DNA]</scope>
    <source>
        <strain evidence="1 2">T173</strain>
    </source>
</reference>
<protein>
    <submittedName>
        <fullName evidence="1">Uncharacterized protein</fullName>
    </submittedName>
</protein>
<sequence>MNLANSAATFTQAAFERKSAKTDPGQFDLALKDLETAIEIVQAEEGDHVAP</sequence>
<proteinExistence type="predicted"/>
<evidence type="ECO:0000313" key="2">
    <source>
        <dbReference type="Proteomes" id="UP000744980"/>
    </source>
</evidence>
<organism evidence="1 2">
    <name type="scientific">Ensifer canadensis</name>
    <dbReference type="NCBI Taxonomy" id="555315"/>
    <lineage>
        <taxon>Bacteria</taxon>
        <taxon>Pseudomonadati</taxon>
        <taxon>Pseudomonadota</taxon>
        <taxon>Alphaproteobacteria</taxon>
        <taxon>Hyphomicrobiales</taxon>
        <taxon>Rhizobiaceae</taxon>
        <taxon>Sinorhizobium/Ensifer group</taxon>
        <taxon>Ensifer</taxon>
    </lineage>
</organism>
<evidence type="ECO:0000313" key="1">
    <source>
        <dbReference type="EMBL" id="MBM3090290.1"/>
    </source>
</evidence>
<comment type="caution">
    <text evidence="1">The sequence shown here is derived from an EMBL/GenBank/DDBJ whole genome shotgun (WGS) entry which is preliminary data.</text>
</comment>
<dbReference type="RefSeq" id="WP_156408054.1">
    <property type="nucleotide sequence ID" value="NZ_CP083374.1"/>
</dbReference>
<dbReference type="EMBL" id="WXFA01000003">
    <property type="protein sequence ID" value="MBM3090290.1"/>
    <property type="molecule type" value="Genomic_DNA"/>
</dbReference>
<dbReference type="Proteomes" id="UP000744980">
    <property type="component" value="Unassembled WGS sequence"/>
</dbReference>
<dbReference type="AlphaFoldDB" id="A0AAW4FKR4"/>